<dbReference type="InterPro" id="IPR027478">
    <property type="entry name" value="LdcA_N"/>
</dbReference>
<keyword evidence="9" id="KW-1185">Reference proteome</keyword>
<dbReference type="Pfam" id="PF17676">
    <property type="entry name" value="Peptidase_S66C"/>
    <property type="match status" value="1"/>
</dbReference>
<reference evidence="8 9" key="1">
    <citation type="submission" date="2017-07" db="EMBL/GenBank/DDBJ databases">
        <authorList>
            <person name="Sun Z.S."/>
            <person name="Albrecht U."/>
            <person name="Echele G."/>
            <person name="Lee C.C."/>
        </authorList>
    </citation>
    <scope>NUCLEOTIDE SEQUENCE [LARGE SCALE GENOMIC DNA]</scope>
    <source>
        <strain evidence="8 9">CGMCC 1.12710</strain>
    </source>
</reference>
<dbReference type="PANTHER" id="PTHR30237:SF2">
    <property type="entry name" value="MUREIN TETRAPEPTIDE CARBOXYPEPTIDASE"/>
    <property type="match status" value="1"/>
</dbReference>
<evidence type="ECO:0000259" key="7">
    <source>
        <dbReference type="Pfam" id="PF17676"/>
    </source>
</evidence>
<dbReference type="CDD" id="cd07025">
    <property type="entry name" value="Peptidase_S66"/>
    <property type="match status" value="1"/>
</dbReference>
<dbReference type="Gene3D" id="3.40.50.10740">
    <property type="entry name" value="Class I glutamine amidotransferase-like"/>
    <property type="match status" value="1"/>
</dbReference>
<evidence type="ECO:0000259" key="6">
    <source>
        <dbReference type="Pfam" id="PF02016"/>
    </source>
</evidence>
<dbReference type="GO" id="GO:0006508">
    <property type="term" value="P:proteolysis"/>
    <property type="evidence" value="ECO:0007669"/>
    <property type="project" value="UniProtKB-KW"/>
</dbReference>
<evidence type="ECO:0000313" key="8">
    <source>
        <dbReference type="EMBL" id="SNT73375.1"/>
    </source>
</evidence>
<proteinExistence type="inferred from homology"/>
<keyword evidence="5" id="KW-0720">Serine protease</keyword>
<keyword evidence="3" id="KW-0645">Protease</keyword>
<evidence type="ECO:0000313" key="9">
    <source>
        <dbReference type="Proteomes" id="UP000198346"/>
    </source>
</evidence>
<dbReference type="InterPro" id="IPR040921">
    <property type="entry name" value="Peptidase_S66C"/>
</dbReference>
<keyword evidence="2 8" id="KW-0121">Carboxypeptidase</keyword>
<evidence type="ECO:0000256" key="1">
    <source>
        <dbReference type="ARBA" id="ARBA00010233"/>
    </source>
</evidence>
<evidence type="ECO:0000256" key="2">
    <source>
        <dbReference type="ARBA" id="ARBA00022645"/>
    </source>
</evidence>
<feature type="domain" description="LD-carboxypeptidase C-terminal" evidence="7">
    <location>
        <begin position="172"/>
        <end position="277"/>
    </location>
</feature>
<dbReference type="Pfam" id="PF02016">
    <property type="entry name" value="Peptidase_S66"/>
    <property type="match status" value="1"/>
</dbReference>
<dbReference type="GO" id="GO:0004180">
    <property type="term" value="F:carboxypeptidase activity"/>
    <property type="evidence" value="ECO:0007669"/>
    <property type="project" value="UniProtKB-KW"/>
</dbReference>
<evidence type="ECO:0000256" key="4">
    <source>
        <dbReference type="ARBA" id="ARBA00022801"/>
    </source>
</evidence>
<accession>A0A239PSY1</accession>
<evidence type="ECO:0000256" key="5">
    <source>
        <dbReference type="ARBA" id="ARBA00022825"/>
    </source>
</evidence>
<dbReference type="InterPro" id="IPR027461">
    <property type="entry name" value="Carboxypeptidase_A_C_sf"/>
</dbReference>
<dbReference type="Gene3D" id="3.50.30.60">
    <property type="entry name" value="LD-carboxypeptidase A C-terminal domain-like"/>
    <property type="match status" value="1"/>
</dbReference>
<evidence type="ECO:0000256" key="3">
    <source>
        <dbReference type="ARBA" id="ARBA00022670"/>
    </source>
</evidence>
<dbReference type="EMBL" id="FZQA01000003">
    <property type="protein sequence ID" value="SNT73375.1"/>
    <property type="molecule type" value="Genomic_DNA"/>
</dbReference>
<protein>
    <submittedName>
        <fullName evidence="8">Muramoyltetrapeptide carboxypeptidase</fullName>
    </submittedName>
</protein>
<dbReference type="Proteomes" id="UP000198346">
    <property type="component" value="Unassembled WGS sequence"/>
</dbReference>
<dbReference type="PANTHER" id="PTHR30237">
    <property type="entry name" value="MURAMOYLTETRAPEPTIDE CARBOXYPEPTIDASE"/>
    <property type="match status" value="1"/>
</dbReference>
<dbReference type="InterPro" id="IPR040449">
    <property type="entry name" value="Peptidase_S66_N"/>
</dbReference>
<gene>
    <name evidence="8" type="ORF">SAMN06297382_1774</name>
</gene>
<name>A0A239PSY1_9PROT</name>
<organism evidence="8 9">
    <name type="scientific">Amphiplicatus metriothermophilus</name>
    <dbReference type="NCBI Taxonomy" id="1519374"/>
    <lineage>
        <taxon>Bacteria</taxon>
        <taxon>Pseudomonadati</taxon>
        <taxon>Pseudomonadota</taxon>
        <taxon>Alphaproteobacteria</taxon>
        <taxon>Parvularculales</taxon>
        <taxon>Parvularculaceae</taxon>
        <taxon>Amphiplicatus</taxon>
    </lineage>
</organism>
<sequence>MAARMKIAVVAPASRVAPETAEKTRALAARLYGAAAPEIHFHPQCFLSDGHFAGSDAARSAAFLEAANDPAFDAVWFGRGGYGSCRLDAALYGALNGSARKKVYLGYSDLGVVLARLYREGIGRPVHGPMPSDVNRPGGEAALARALKFLVENDAETLEPAARDGKKVLAFNIAVLSSILGTAHEPDFCGHVLMLEEVSEYMYRIDRALFHVTSSAHVRRAAGIMLGRCSDIPENDVDFGRTEEEICRHWCARAGIAYLGRADIGHDADNKVVPFGGAGAHVA</sequence>
<dbReference type="SUPFAM" id="SSF52317">
    <property type="entry name" value="Class I glutamine amidotransferase-like"/>
    <property type="match status" value="1"/>
</dbReference>
<comment type="similarity">
    <text evidence="1">Belongs to the peptidase S66 family.</text>
</comment>
<dbReference type="InterPro" id="IPR029062">
    <property type="entry name" value="Class_I_gatase-like"/>
</dbReference>
<dbReference type="GO" id="GO:0008236">
    <property type="term" value="F:serine-type peptidase activity"/>
    <property type="evidence" value="ECO:0007669"/>
    <property type="project" value="UniProtKB-KW"/>
</dbReference>
<keyword evidence="4" id="KW-0378">Hydrolase</keyword>
<feature type="domain" description="LD-carboxypeptidase N-terminal" evidence="6">
    <location>
        <begin position="7"/>
        <end position="123"/>
    </location>
</feature>
<dbReference type="SUPFAM" id="SSF141986">
    <property type="entry name" value="LD-carboxypeptidase A C-terminal domain-like"/>
    <property type="match status" value="1"/>
</dbReference>
<dbReference type="InterPro" id="IPR003507">
    <property type="entry name" value="S66_fam"/>
</dbReference>
<dbReference type="AlphaFoldDB" id="A0A239PSY1"/>